<protein>
    <submittedName>
        <fullName evidence="2">Uncharacterized protein</fullName>
    </submittedName>
</protein>
<organism evidence="2 3">
    <name type="scientific">Salinigranum rubrum</name>
    <dbReference type="NCBI Taxonomy" id="755307"/>
    <lineage>
        <taxon>Archaea</taxon>
        <taxon>Methanobacteriati</taxon>
        <taxon>Methanobacteriota</taxon>
        <taxon>Stenosarchaea group</taxon>
        <taxon>Halobacteria</taxon>
        <taxon>Halobacteriales</taxon>
        <taxon>Haloferacaceae</taxon>
        <taxon>Salinigranum</taxon>
    </lineage>
</organism>
<feature type="region of interest" description="Disordered" evidence="1">
    <location>
        <begin position="1"/>
        <end position="20"/>
    </location>
</feature>
<sequence length="66" mass="7175">MGLPPVQIGESGLEIKSPPSPSVSRFLGVFVVNRWCPRCGSRLKTETTRGGIPRRICPECHGGTLR</sequence>
<proteinExistence type="predicted"/>
<dbReference type="AlphaFoldDB" id="A0A2I8VJG3"/>
<accession>A0A2I8VJG3</accession>
<dbReference type="Proteomes" id="UP000236584">
    <property type="component" value="Chromosome"/>
</dbReference>
<evidence type="ECO:0000313" key="2">
    <source>
        <dbReference type="EMBL" id="AUV82060.1"/>
    </source>
</evidence>
<gene>
    <name evidence="2" type="ORF">C2R22_10710</name>
</gene>
<keyword evidence="3" id="KW-1185">Reference proteome</keyword>
<evidence type="ECO:0000313" key="3">
    <source>
        <dbReference type="Proteomes" id="UP000236584"/>
    </source>
</evidence>
<dbReference type="EMBL" id="CP026309">
    <property type="protein sequence ID" value="AUV82060.1"/>
    <property type="molecule type" value="Genomic_DNA"/>
</dbReference>
<reference evidence="2 3" key="1">
    <citation type="submission" date="2018-01" db="EMBL/GenBank/DDBJ databases">
        <title>Complete genome sequence of Salinigranum rubrum GX10T, an extremely halophilic archaeon isolated from a marine solar saltern.</title>
        <authorList>
            <person name="Han S."/>
        </authorList>
    </citation>
    <scope>NUCLEOTIDE SEQUENCE [LARGE SCALE GENOMIC DNA]</scope>
    <source>
        <strain evidence="2 3">GX10</strain>
    </source>
</reference>
<name>A0A2I8VJG3_9EURY</name>
<evidence type="ECO:0000256" key="1">
    <source>
        <dbReference type="SAM" id="MobiDB-lite"/>
    </source>
</evidence>
<dbReference type="KEGG" id="srub:C2R22_10710"/>